<comment type="caution">
    <text evidence="1">The sequence shown here is derived from an EMBL/GenBank/DDBJ whole genome shotgun (WGS) entry which is preliminary data.</text>
</comment>
<accession>A0ABX9XNR3</accession>
<name>A0ABX9XNR3_9PSED</name>
<dbReference type="EMBL" id="RKKU01000003">
    <property type="protein sequence ID" value="ROZ87524.1"/>
    <property type="molecule type" value="Genomic_DNA"/>
</dbReference>
<evidence type="ECO:0000313" key="2">
    <source>
        <dbReference type="Proteomes" id="UP000275199"/>
    </source>
</evidence>
<evidence type="ECO:0000313" key="1">
    <source>
        <dbReference type="EMBL" id="ROZ87524.1"/>
    </source>
</evidence>
<reference evidence="1 2" key="1">
    <citation type="submission" date="2018-11" db="EMBL/GenBank/DDBJ databases">
        <authorList>
            <person name="Jang G.I."/>
            <person name="Hwang C.Y."/>
        </authorList>
    </citation>
    <scope>NUCLEOTIDE SEQUENCE [LARGE SCALE GENOMIC DNA]</scope>
    <source>
        <strain evidence="1 2">SSM26</strain>
    </source>
</reference>
<sequence>MSAYKIAKEVMAQAIEQAAAAGYDEQALARGLMTEVINVYKRGRSHADIASELAFLADNLNDDEDYAFMRP</sequence>
<dbReference type="Proteomes" id="UP000275199">
    <property type="component" value="Unassembled WGS sequence"/>
</dbReference>
<organism evidence="1 2">
    <name type="scientific">Pseudomonas neustonica</name>
    <dbReference type="NCBI Taxonomy" id="2487346"/>
    <lineage>
        <taxon>Bacteria</taxon>
        <taxon>Pseudomonadati</taxon>
        <taxon>Pseudomonadota</taxon>
        <taxon>Gammaproteobacteria</taxon>
        <taxon>Pseudomonadales</taxon>
        <taxon>Pseudomonadaceae</taxon>
        <taxon>Pseudomonas</taxon>
    </lineage>
</organism>
<dbReference type="RefSeq" id="WP_123888432.1">
    <property type="nucleotide sequence ID" value="NZ_JBPYCX010000001.1"/>
</dbReference>
<gene>
    <name evidence="1" type="ORF">EF096_04585</name>
</gene>
<keyword evidence="2" id="KW-1185">Reference proteome</keyword>
<proteinExistence type="predicted"/>
<protein>
    <submittedName>
        <fullName evidence="1">Uncharacterized protein</fullName>
    </submittedName>
</protein>